<dbReference type="InParanoid" id="D4H7A4"/>
<gene>
    <name evidence="1" type="ordered locus">Dacet_1131</name>
</gene>
<dbReference type="HOGENOM" id="CLU_2648517_0_0_0"/>
<proteinExistence type="predicted"/>
<dbReference type="AlphaFoldDB" id="D4H7A4"/>
<dbReference type="STRING" id="522772.Dacet_1131"/>
<dbReference type="EMBL" id="CP001968">
    <property type="protein sequence ID" value="ADD67903.1"/>
    <property type="molecule type" value="Genomic_DNA"/>
</dbReference>
<evidence type="ECO:0000313" key="1">
    <source>
        <dbReference type="EMBL" id="ADD67903.1"/>
    </source>
</evidence>
<evidence type="ECO:0000313" key="2">
    <source>
        <dbReference type="Proteomes" id="UP000002012"/>
    </source>
</evidence>
<name>D4H7A4_DENA2</name>
<protein>
    <recommendedName>
        <fullName evidence="3">Nif11 domain-containing protein</fullName>
    </recommendedName>
</protein>
<dbReference type="KEGG" id="dap:Dacet_1131"/>
<accession>D4H7A4</accession>
<dbReference type="Proteomes" id="UP000002012">
    <property type="component" value="Chromosome"/>
</dbReference>
<keyword evidence="2" id="KW-1185">Reference proteome</keyword>
<reference evidence="1 2" key="1">
    <citation type="journal article" date="2010" name="Stand. Genomic Sci.">
        <title>Complete genome sequence of Denitrovibrio acetiphilus type strain (N2460).</title>
        <authorList>
            <person name="Kiss H."/>
            <person name="Lang E."/>
            <person name="Lapidus A."/>
            <person name="Copeland A."/>
            <person name="Nolan M."/>
            <person name="Glavina Del Rio T."/>
            <person name="Chen F."/>
            <person name="Lucas S."/>
            <person name="Tice H."/>
            <person name="Cheng J.F."/>
            <person name="Han C."/>
            <person name="Goodwin L."/>
            <person name="Pitluck S."/>
            <person name="Liolios K."/>
            <person name="Pati A."/>
            <person name="Ivanova N."/>
            <person name="Mavromatis K."/>
            <person name="Chen A."/>
            <person name="Palaniappan K."/>
            <person name="Land M."/>
            <person name="Hauser L."/>
            <person name="Chang Y.J."/>
            <person name="Jeffries C.D."/>
            <person name="Detter J.C."/>
            <person name="Brettin T."/>
            <person name="Spring S."/>
            <person name="Rohde M."/>
            <person name="Goker M."/>
            <person name="Woyke T."/>
            <person name="Bristow J."/>
            <person name="Eisen J.A."/>
            <person name="Markowitz V."/>
            <person name="Hugenholtz P."/>
            <person name="Kyrpides N.C."/>
            <person name="Klenk H.P."/>
        </authorList>
    </citation>
    <scope>NUCLEOTIDE SEQUENCE [LARGE SCALE GENOMIC DNA]</scope>
    <source>
        <strain evidence="2">DSM 12809 / NBRC 114555 / N2460</strain>
    </source>
</reference>
<dbReference type="RefSeq" id="WP_013010425.1">
    <property type="nucleotide sequence ID" value="NC_013943.1"/>
</dbReference>
<sequence>MQLIDVLKQIDSDDAMKQKFLENPKEVLTTKGLDVDKLDISTINKANRGLVETTELRLTVCGSLGAGGGVSVGGEV</sequence>
<organism evidence="1 2">
    <name type="scientific">Denitrovibrio acetiphilus (strain DSM 12809 / NBRC 114555 / N2460)</name>
    <dbReference type="NCBI Taxonomy" id="522772"/>
    <lineage>
        <taxon>Bacteria</taxon>
        <taxon>Pseudomonadati</taxon>
        <taxon>Deferribacterota</taxon>
        <taxon>Deferribacteres</taxon>
        <taxon>Deferribacterales</taxon>
        <taxon>Geovibrionaceae</taxon>
        <taxon>Denitrovibrio</taxon>
    </lineage>
</organism>
<dbReference type="PaxDb" id="522772-Dacet_1131"/>
<evidence type="ECO:0008006" key="3">
    <source>
        <dbReference type="Google" id="ProtNLM"/>
    </source>
</evidence>